<dbReference type="Pfam" id="PF23586">
    <property type="entry name" value="Beta-prop_NWD2_C"/>
    <property type="match status" value="1"/>
</dbReference>
<evidence type="ECO:0000313" key="2">
    <source>
        <dbReference type="EMBL" id="CAG2062435.1"/>
    </source>
</evidence>
<dbReference type="EMBL" id="CAJPIN010020305">
    <property type="protein sequence ID" value="CAG2062435.1"/>
    <property type="molecule type" value="Genomic_DNA"/>
</dbReference>
<keyword evidence="3" id="KW-1185">Reference proteome</keyword>
<protein>
    <recommendedName>
        <fullName evidence="1">NWD2 C-terminal beta-propeller domain-containing protein</fullName>
    </recommendedName>
</protein>
<comment type="caution">
    <text evidence="2">The sequence shown here is derived from an EMBL/GenBank/DDBJ whole genome shotgun (WGS) entry which is preliminary data.</text>
</comment>
<feature type="domain" description="NWD2 C-terminal beta-propeller" evidence="1">
    <location>
        <begin position="2"/>
        <end position="205"/>
    </location>
</feature>
<dbReference type="SUPFAM" id="SSF50978">
    <property type="entry name" value="WD40 repeat-like"/>
    <property type="match status" value="1"/>
</dbReference>
<gene>
    <name evidence="2" type="ORF">TPAB3V08_LOCUS9386</name>
</gene>
<dbReference type="InterPro" id="IPR036322">
    <property type="entry name" value="WD40_repeat_dom_sf"/>
</dbReference>
<organism evidence="2 3">
    <name type="scientific">Timema podura</name>
    <name type="common">Walking stick</name>
    <dbReference type="NCBI Taxonomy" id="61482"/>
    <lineage>
        <taxon>Eukaryota</taxon>
        <taxon>Metazoa</taxon>
        <taxon>Ecdysozoa</taxon>
        <taxon>Arthropoda</taxon>
        <taxon>Hexapoda</taxon>
        <taxon>Insecta</taxon>
        <taxon>Pterygota</taxon>
        <taxon>Neoptera</taxon>
        <taxon>Polyneoptera</taxon>
        <taxon>Phasmatodea</taxon>
        <taxon>Timematodea</taxon>
        <taxon>Timematoidea</taxon>
        <taxon>Timematidae</taxon>
        <taxon>Timema</taxon>
    </lineage>
</organism>
<reference evidence="2" key="1">
    <citation type="submission" date="2021-03" db="EMBL/GenBank/DDBJ databases">
        <authorList>
            <person name="Tran Van P."/>
        </authorList>
    </citation>
    <scope>NUCLEOTIDE SEQUENCE</scope>
</reference>
<sequence length="205" mass="22905">MRFLAISRPPSVGEVHKTMATITARTIPDGFRIYSFDYPIRCIAGNTFRPGLISCDGLNVIVMGSDKGNRDAIYIFNTRTGSLNNKIPLKHSTVKDILSMVPMPHKPNLVALIDPDKGSILDIRSKRIVRTIPKWGGSCTKDGKYGLYAPSRGGLELLELKKGHLVKTFIPKVAEGVFTVICMFNKTDEYVLYYHSGKKTLRVFR</sequence>
<proteinExistence type="predicted"/>
<name>A0ABN7PAE4_TIMPD</name>
<dbReference type="InterPro" id="IPR056534">
    <property type="entry name" value="Beta-prop_NWD2_C"/>
</dbReference>
<dbReference type="Gene3D" id="2.130.10.10">
    <property type="entry name" value="YVTN repeat-like/Quinoprotein amine dehydrogenase"/>
    <property type="match status" value="1"/>
</dbReference>
<evidence type="ECO:0000313" key="3">
    <source>
        <dbReference type="Proteomes" id="UP001153148"/>
    </source>
</evidence>
<accession>A0ABN7PAE4</accession>
<dbReference type="Proteomes" id="UP001153148">
    <property type="component" value="Unassembled WGS sequence"/>
</dbReference>
<dbReference type="InterPro" id="IPR015943">
    <property type="entry name" value="WD40/YVTN_repeat-like_dom_sf"/>
</dbReference>
<evidence type="ECO:0000259" key="1">
    <source>
        <dbReference type="Pfam" id="PF23586"/>
    </source>
</evidence>